<keyword evidence="2" id="KW-1185">Reference proteome</keyword>
<evidence type="ECO:0000313" key="2">
    <source>
        <dbReference type="Proteomes" id="UP000010866"/>
    </source>
</evidence>
<reference evidence="2" key="1">
    <citation type="submission" date="2012-02" db="EMBL/GenBank/DDBJ databases">
        <title>Complete sequence of chromosome of Methanomethylovorans hollandica DSM 15978.</title>
        <authorList>
            <person name="Lucas S."/>
            <person name="Copeland A."/>
            <person name="Lapidus A."/>
            <person name="Glavina del Rio T."/>
            <person name="Dalin E."/>
            <person name="Tice H."/>
            <person name="Bruce D."/>
            <person name="Goodwin L."/>
            <person name="Pitluck S."/>
            <person name="Peters L."/>
            <person name="Mikhailova N."/>
            <person name="Held B."/>
            <person name="Kyrpides N."/>
            <person name="Mavromatis K."/>
            <person name="Ivanova N."/>
            <person name="Brettin T."/>
            <person name="Detter J.C."/>
            <person name="Han C."/>
            <person name="Larimer F."/>
            <person name="Land M."/>
            <person name="Hauser L."/>
            <person name="Markowitz V."/>
            <person name="Cheng J.-F."/>
            <person name="Hugenholtz P."/>
            <person name="Woyke T."/>
            <person name="Wu D."/>
            <person name="Spring S."/>
            <person name="Schroeder M."/>
            <person name="Brambilla E."/>
            <person name="Klenk H.-P."/>
            <person name="Eisen J.A."/>
        </authorList>
    </citation>
    <scope>NUCLEOTIDE SEQUENCE [LARGE SCALE GENOMIC DNA]</scope>
    <source>
        <strain evidence="2">DSM 15978 / NBRC 107637 / DMS1</strain>
    </source>
</reference>
<dbReference type="HOGENOM" id="CLU_188840_0_0_2"/>
<dbReference type="KEGG" id="mhz:Metho_2100"/>
<protein>
    <submittedName>
        <fullName evidence="1">Uncharacterized protein</fullName>
    </submittedName>
</protein>
<dbReference type="AlphaFoldDB" id="L0L011"/>
<dbReference type="STRING" id="867904.Metho_2100"/>
<sequence length="90" mass="10461">MFGMEKNQSIFDVDPEVRAFISERKGDFRLCTTCGGPVIVPVEMKAPKDSDIVMQIGPNKLYISRVQAHHLRRIEKHMLAYYEGYMEKRI</sequence>
<name>L0L011_METHD</name>
<gene>
    <name evidence="1" type="ordered locus">Metho_2100</name>
</gene>
<evidence type="ECO:0000313" key="1">
    <source>
        <dbReference type="EMBL" id="AGB50265.1"/>
    </source>
</evidence>
<dbReference type="EMBL" id="CP003362">
    <property type="protein sequence ID" value="AGB50265.1"/>
    <property type="molecule type" value="Genomic_DNA"/>
</dbReference>
<accession>L0L011</accession>
<proteinExistence type="predicted"/>
<organism evidence="1 2">
    <name type="scientific">Methanomethylovorans hollandica (strain DSM 15978 / NBRC 107637 / DMS1)</name>
    <dbReference type="NCBI Taxonomy" id="867904"/>
    <lineage>
        <taxon>Archaea</taxon>
        <taxon>Methanobacteriati</taxon>
        <taxon>Methanobacteriota</taxon>
        <taxon>Stenosarchaea group</taxon>
        <taxon>Methanomicrobia</taxon>
        <taxon>Methanosarcinales</taxon>
        <taxon>Methanosarcinaceae</taxon>
        <taxon>Methanomethylovorans</taxon>
    </lineage>
</organism>
<dbReference type="Proteomes" id="UP000010866">
    <property type="component" value="Chromosome"/>
</dbReference>